<name>A6NYC7_9FIRM</name>
<keyword evidence="2" id="KW-1185">Reference proteome</keyword>
<organism evidence="1 2">
    <name type="scientific">Pseudoflavonifractor capillosus ATCC 29799</name>
    <dbReference type="NCBI Taxonomy" id="411467"/>
    <lineage>
        <taxon>Bacteria</taxon>
        <taxon>Bacillati</taxon>
        <taxon>Bacillota</taxon>
        <taxon>Clostridia</taxon>
        <taxon>Eubacteriales</taxon>
        <taxon>Oscillospiraceae</taxon>
        <taxon>Pseudoflavonifractor</taxon>
    </lineage>
</organism>
<protein>
    <submittedName>
        <fullName evidence="1">Uncharacterized protein</fullName>
    </submittedName>
</protein>
<dbReference type="AlphaFoldDB" id="A6NYC7"/>
<comment type="caution">
    <text evidence="1">The sequence shown here is derived from an EMBL/GenBank/DDBJ whole genome shotgun (WGS) entry which is preliminary data.</text>
</comment>
<dbReference type="EMBL" id="AAXG02000028">
    <property type="protein sequence ID" value="EDM99297.1"/>
    <property type="molecule type" value="Genomic_DNA"/>
</dbReference>
<sequence>MSVEEGHARLRKAILDGEIPITMPVGFALNSPRNTSFISAIDRNHCCQESMIAVASNVSNIILVGDVGEVVDIEEQAGEITTGNAVWRSLGRHDCRPINPDQHMFTATDPMSIKFIVRKAAGYHSMAENAAFIGNDTYFPLNTVHALVDYIRVLPLRGDKIEVRYYNGMTPEMFRNIWDSAQ</sequence>
<evidence type="ECO:0000313" key="2">
    <source>
        <dbReference type="Proteomes" id="UP000003639"/>
    </source>
</evidence>
<dbReference type="STRING" id="411467.BACCAP_03226"/>
<gene>
    <name evidence="1" type="ORF">BACCAP_03226</name>
</gene>
<reference evidence="1 2" key="1">
    <citation type="submission" date="2007-04" db="EMBL/GenBank/DDBJ databases">
        <authorList>
            <person name="Fulton L."/>
            <person name="Clifton S."/>
            <person name="Fulton B."/>
            <person name="Xu J."/>
            <person name="Minx P."/>
            <person name="Pepin K.H."/>
            <person name="Johnson M."/>
            <person name="Thiruvilangam P."/>
            <person name="Bhonagiri V."/>
            <person name="Nash W.E."/>
            <person name="Mardis E.R."/>
            <person name="Wilson R.K."/>
        </authorList>
    </citation>
    <scope>NUCLEOTIDE SEQUENCE [LARGE SCALE GENOMIC DNA]</scope>
    <source>
        <strain evidence="1 2">ATCC 29799</strain>
    </source>
</reference>
<dbReference type="Proteomes" id="UP000003639">
    <property type="component" value="Unassembled WGS sequence"/>
</dbReference>
<evidence type="ECO:0000313" key="1">
    <source>
        <dbReference type="EMBL" id="EDM99297.1"/>
    </source>
</evidence>
<accession>A6NYC7</accession>
<reference evidence="1 2" key="2">
    <citation type="submission" date="2007-06" db="EMBL/GenBank/DDBJ databases">
        <title>Draft genome sequence of Pseudoflavonifractor capillosus ATCC 29799.</title>
        <authorList>
            <person name="Sudarsanam P."/>
            <person name="Ley R."/>
            <person name="Guruge J."/>
            <person name="Turnbaugh P.J."/>
            <person name="Mahowald M."/>
            <person name="Liep D."/>
            <person name="Gordon J."/>
        </authorList>
    </citation>
    <scope>NUCLEOTIDE SEQUENCE [LARGE SCALE GENOMIC DNA]</scope>
    <source>
        <strain evidence="1 2">ATCC 29799</strain>
    </source>
</reference>
<proteinExistence type="predicted"/>